<comment type="caution">
    <text evidence="7">The sequence shown here is derived from an EMBL/GenBank/DDBJ whole genome shotgun (WGS) entry which is preliminary data.</text>
</comment>
<dbReference type="GO" id="GO:0000166">
    <property type="term" value="F:nucleotide binding"/>
    <property type="evidence" value="ECO:0007669"/>
    <property type="project" value="UniProtKB-KW"/>
</dbReference>
<gene>
    <name evidence="7" type="ORF">NCGR_LOCUS67005</name>
</gene>
<dbReference type="PANTHER" id="PTHR19338">
    <property type="entry name" value="TRANSLOCASE OF INNER MITOCHONDRIAL MEMBRANE 13 HOMOLOG"/>
    <property type="match status" value="1"/>
</dbReference>
<evidence type="ECO:0000256" key="5">
    <source>
        <dbReference type="ARBA" id="ARBA00022821"/>
    </source>
</evidence>
<dbReference type="AlphaFoldDB" id="A0A811SPC9"/>
<comment type="similarity">
    <text evidence="1">Belongs to the disease resistance NB-LRR family.</text>
</comment>
<sequence>MELVTGAMGSLIPKLKDLLKEEYKLQTGVKDQVRSLELELESAHAALHKVAKAL</sequence>
<keyword evidence="8" id="KW-1185">Reference proteome</keyword>
<proteinExistence type="inferred from homology"/>
<keyword evidence="4" id="KW-0547">Nucleotide-binding</keyword>
<organism evidence="7 8">
    <name type="scientific">Miscanthus lutarioriparius</name>
    <dbReference type="NCBI Taxonomy" id="422564"/>
    <lineage>
        <taxon>Eukaryota</taxon>
        <taxon>Viridiplantae</taxon>
        <taxon>Streptophyta</taxon>
        <taxon>Embryophyta</taxon>
        <taxon>Tracheophyta</taxon>
        <taxon>Spermatophyta</taxon>
        <taxon>Magnoliopsida</taxon>
        <taxon>Liliopsida</taxon>
        <taxon>Poales</taxon>
        <taxon>Poaceae</taxon>
        <taxon>PACMAD clade</taxon>
        <taxon>Panicoideae</taxon>
        <taxon>Andropogonodae</taxon>
        <taxon>Andropogoneae</taxon>
        <taxon>Saccharinae</taxon>
        <taxon>Miscanthus</taxon>
    </lineage>
</organism>
<reference evidence="7" key="1">
    <citation type="submission" date="2020-10" db="EMBL/GenBank/DDBJ databases">
        <authorList>
            <person name="Han B."/>
            <person name="Lu T."/>
            <person name="Zhao Q."/>
            <person name="Huang X."/>
            <person name="Zhao Y."/>
        </authorList>
    </citation>
    <scope>NUCLEOTIDE SEQUENCE</scope>
</reference>
<accession>A0A811SPC9</accession>
<protein>
    <recommendedName>
        <fullName evidence="6">Disease resistance N-terminal domain-containing protein</fullName>
    </recommendedName>
</protein>
<name>A0A811SPC9_9POAL</name>
<dbReference type="EMBL" id="CAJGYO010000627">
    <property type="protein sequence ID" value="CAD6342907.1"/>
    <property type="molecule type" value="Genomic_DNA"/>
</dbReference>
<evidence type="ECO:0000313" key="8">
    <source>
        <dbReference type="Proteomes" id="UP000604825"/>
    </source>
</evidence>
<dbReference type="Proteomes" id="UP000604825">
    <property type="component" value="Unassembled WGS sequence"/>
</dbReference>
<keyword evidence="5" id="KW-0611">Plant defense</keyword>
<evidence type="ECO:0000313" key="7">
    <source>
        <dbReference type="EMBL" id="CAD6342907.1"/>
    </source>
</evidence>
<dbReference type="GO" id="GO:0006952">
    <property type="term" value="P:defense response"/>
    <property type="evidence" value="ECO:0007669"/>
    <property type="project" value="UniProtKB-KW"/>
</dbReference>
<dbReference type="Gene3D" id="1.20.5.4130">
    <property type="match status" value="1"/>
</dbReference>
<dbReference type="Pfam" id="PF18052">
    <property type="entry name" value="Rx_N"/>
    <property type="match status" value="1"/>
</dbReference>
<evidence type="ECO:0000256" key="4">
    <source>
        <dbReference type="ARBA" id="ARBA00022741"/>
    </source>
</evidence>
<evidence type="ECO:0000256" key="2">
    <source>
        <dbReference type="ARBA" id="ARBA00022614"/>
    </source>
</evidence>
<dbReference type="InterPro" id="IPR041118">
    <property type="entry name" value="Rx_N"/>
</dbReference>
<keyword evidence="2" id="KW-0433">Leucine-rich repeat</keyword>
<evidence type="ECO:0000256" key="1">
    <source>
        <dbReference type="ARBA" id="ARBA00008894"/>
    </source>
</evidence>
<evidence type="ECO:0000256" key="3">
    <source>
        <dbReference type="ARBA" id="ARBA00022737"/>
    </source>
</evidence>
<evidence type="ECO:0000259" key="6">
    <source>
        <dbReference type="Pfam" id="PF18052"/>
    </source>
</evidence>
<feature type="domain" description="Disease resistance N-terminal" evidence="6">
    <location>
        <begin position="7"/>
        <end position="51"/>
    </location>
</feature>
<dbReference type="PANTHER" id="PTHR19338:SF67">
    <property type="entry name" value="AAA+ ATPASE DOMAIN-CONTAINING PROTEIN"/>
    <property type="match status" value="1"/>
</dbReference>
<keyword evidence="3" id="KW-0677">Repeat</keyword>